<feature type="non-terminal residue" evidence="2">
    <location>
        <position position="157"/>
    </location>
</feature>
<comment type="caution">
    <text evidence="2">The sequence shown here is derived from an EMBL/GenBank/DDBJ whole genome shotgun (WGS) entry which is preliminary data.</text>
</comment>
<gene>
    <name evidence="2" type="ORF">HXK23_02250</name>
</gene>
<dbReference type="PROSITE" id="PS51257">
    <property type="entry name" value="PROKAR_LIPOPROTEIN"/>
    <property type="match status" value="1"/>
</dbReference>
<evidence type="ECO:0000313" key="3">
    <source>
        <dbReference type="Proteomes" id="UP000772566"/>
    </source>
</evidence>
<dbReference type="InterPro" id="IPR006311">
    <property type="entry name" value="TAT_signal"/>
</dbReference>
<evidence type="ECO:0000256" key="1">
    <source>
        <dbReference type="SAM" id="SignalP"/>
    </source>
</evidence>
<organism evidence="2 3">
    <name type="scientific">Lancefieldella parvula</name>
    <dbReference type="NCBI Taxonomy" id="1382"/>
    <lineage>
        <taxon>Bacteria</taxon>
        <taxon>Bacillati</taxon>
        <taxon>Actinomycetota</taxon>
        <taxon>Coriobacteriia</taxon>
        <taxon>Coriobacteriales</taxon>
        <taxon>Atopobiaceae</taxon>
        <taxon>Lancefieldella</taxon>
    </lineage>
</organism>
<keyword evidence="1" id="KW-0732">Signal</keyword>
<feature type="chain" id="PRO_5039356245" evidence="1">
    <location>
        <begin position="22"/>
        <end position="157"/>
    </location>
</feature>
<feature type="signal peptide" evidence="1">
    <location>
        <begin position="1"/>
        <end position="21"/>
    </location>
</feature>
<dbReference type="PROSITE" id="PS51318">
    <property type="entry name" value="TAT"/>
    <property type="match status" value="1"/>
</dbReference>
<protein>
    <submittedName>
        <fullName evidence="2">Tannase</fullName>
    </submittedName>
</protein>
<name>A0A930W4G4_9ACTN</name>
<accession>A0A930W4G4</accession>
<dbReference type="EMBL" id="JABZGT010000089">
    <property type="protein sequence ID" value="MBF4809039.1"/>
    <property type="molecule type" value="Genomic_DNA"/>
</dbReference>
<dbReference type="InterPro" id="IPR029058">
    <property type="entry name" value="AB_hydrolase_fold"/>
</dbReference>
<sequence>MAFTRKEFLSLSALGAAGTLAACTPQARTSEDTNQPASNVDLEEFKSLKLDMTQWSYDEDNDCYYQLGIQYCTKPASKSVNTLSVFVPGKYLSGKKNGSTYECEVSEKAVVGSFTARTAPIVMPINTATLAPQSAPTSYSYEGLAPYLEAGFVYVYA</sequence>
<evidence type="ECO:0000313" key="2">
    <source>
        <dbReference type="EMBL" id="MBF4809039.1"/>
    </source>
</evidence>
<proteinExistence type="predicted"/>
<dbReference type="AlphaFoldDB" id="A0A930W4G4"/>
<dbReference type="Gene3D" id="3.40.50.1820">
    <property type="entry name" value="alpha/beta hydrolase"/>
    <property type="match status" value="1"/>
</dbReference>
<reference evidence="2" key="1">
    <citation type="submission" date="2020-04" db="EMBL/GenBank/DDBJ databases">
        <title>Deep metagenomics examines the oral microbiome during advanced dental caries in children, revealing novel taxa and co-occurrences with host molecules.</title>
        <authorList>
            <person name="Baker J.L."/>
            <person name="Morton J.T."/>
            <person name="Dinis M."/>
            <person name="Alvarez R."/>
            <person name="Tran N.C."/>
            <person name="Knight R."/>
            <person name="Edlund A."/>
        </authorList>
    </citation>
    <scope>NUCLEOTIDE SEQUENCE</scope>
    <source>
        <strain evidence="2">JCVI_22A_bin.2</strain>
    </source>
</reference>
<dbReference type="Proteomes" id="UP000772566">
    <property type="component" value="Unassembled WGS sequence"/>
</dbReference>